<evidence type="ECO:0000259" key="1">
    <source>
        <dbReference type="Pfam" id="PF01636"/>
    </source>
</evidence>
<accession>A0A9P7YA68</accession>
<dbReference type="Proteomes" id="UP000824998">
    <property type="component" value="Unassembled WGS sequence"/>
</dbReference>
<dbReference type="EMBL" id="MU251767">
    <property type="protein sequence ID" value="KAG9229457.1"/>
    <property type="molecule type" value="Genomic_DNA"/>
</dbReference>
<name>A0A9P7YA68_9HELO</name>
<evidence type="ECO:0000313" key="2">
    <source>
        <dbReference type="EMBL" id="KAG9229457.1"/>
    </source>
</evidence>
<protein>
    <submittedName>
        <fullName evidence="2">Kinase-like domain-containing protein</fullName>
    </submittedName>
</protein>
<proteinExistence type="predicted"/>
<keyword evidence="2" id="KW-0418">Kinase</keyword>
<dbReference type="InterPro" id="IPR011009">
    <property type="entry name" value="Kinase-like_dom_sf"/>
</dbReference>
<sequence length="309" mass="34703">MSKSVPISATSSTTCSTPQAPWASCHNATLFNRQKTLLQIAISKHITSRRHPNSSVIFLSPTILVKYGRTVHLSEASTLLFLASCAPSIPVPKLHYAFRDNKKSLTYIVMERIDGQPLSDSWGERSGKEKDGLLAQLKGIFRELRALKKPRGIEIADGAVCAADGGNLHDHRIWNASGEKGLGPFSNEAEFNLFLRNGMSNTDSITDPEKKAEIQKLIEMHRESEGRKTKTVFTHGDVSLSNILVNEGRVVGIVDWEMAGWYPGYWEYTTALNTHYIQGWREEIGKFIDEWPQEKEMDDLWRGHYCDGP</sequence>
<dbReference type="GO" id="GO:0016301">
    <property type="term" value="F:kinase activity"/>
    <property type="evidence" value="ECO:0007669"/>
    <property type="project" value="UniProtKB-KW"/>
</dbReference>
<dbReference type="AlphaFoldDB" id="A0A9P7YA68"/>
<dbReference type="InterPro" id="IPR051678">
    <property type="entry name" value="AGP_Transferase"/>
</dbReference>
<comment type="caution">
    <text evidence="2">The sequence shown here is derived from an EMBL/GenBank/DDBJ whole genome shotgun (WGS) entry which is preliminary data.</text>
</comment>
<organism evidence="2 3">
    <name type="scientific">Amylocarpus encephaloides</name>
    <dbReference type="NCBI Taxonomy" id="45428"/>
    <lineage>
        <taxon>Eukaryota</taxon>
        <taxon>Fungi</taxon>
        <taxon>Dikarya</taxon>
        <taxon>Ascomycota</taxon>
        <taxon>Pezizomycotina</taxon>
        <taxon>Leotiomycetes</taxon>
        <taxon>Helotiales</taxon>
        <taxon>Helotiales incertae sedis</taxon>
        <taxon>Amylocarpus</taxon>
    </lineage>
</organism>
<dbReference type="OrthoDB" id="2906425at2759"/>
<dbReference type="CDD" id="cd05120">
    <property type="entry name" value="APH_ChoK_like"/>
    <property type="match status" value="1"/>
</dbReference>
<reference evidence="2" key="1">
    <citation type="journal article" date="2021" name="IMA Fungus">
        <title>Genomic characterization of three marine fungi, including Emericellopsis atlantica sp. nov. with signatures of a generalist lifestyle and marine biomass degradation.</title>
        <authorList>
            <person name="Hagestad O.C."/>
            <person name="Hou L."/>
            <person name="Andersen J.H."/>
            <person name="Hansen E.H."/>
            <person name="Altermark B."/>
            <person name="Li C."/>
            <person name="Kuhnert E."/>
            <person name="Cox R.J."/>
            <person name="Crous P.W."/>
            <person name="Spatafora J.W."/>
            <person name="Lail K."/>
            <person name="Amirebrahimi M."/>
            <person name="Lipzen A."/>
            <person name="Pangilinan J."/>
            <person name="Andreopoulos W."/>
            <person name="Hayes R.D."/>
            <person name="Ng V."/>
            <person name="Grigoriev I.V."/>
            <person name="Jackson S.A."/>
            <person name="Sutton T.D.S."/>
            <person name="Dobson A.D.W."/>
            <person name="Rama T."/>
        </authorList>
    </citation>
    <scope>NUCLEOTIDE SEQUENCE</scope>
    <source>
        <strain evidence="2">TRa018bII</strain>
    </source>
</reference>
<keyword evidence="2" id="KW-0808">Transferase</keyword>
<gene>
    <name evidence="2" type="ORF">BJ875DRAFT_196364</name>
</gene>
<feature type="domain" description="Aminoglycoside phosphotransferase" evidence="1">
    <location>
        <begin position="75"/>
        <end position="291"/>
    </location>
</feature>
<dbReference type="PANTHER" id="PTHR21310:SF55">
    <property type="entry name" value="AMINOGLYCOSIDE PHOSPHOTRANSFERASE DOMAIN-CONTAINING PROTEIN"/>
    <property type="match status" value="1"/>
</dbReference>
<keyword evidence="3" id="KW-1185">Reference proteome</keyword>
<evidence type="ECO:0000313" key="3">
    <source>
        <dbReference type="Proteomes" id="UP000824998"/>
    </source>
</evidence>
<dbReference type="InterPro" id="IPR002575">
    <property type="entry name" value="Aminoglycoside_PTrfase"/>
</dbReference>
<dbReference type="Pfam" id="PF01636">
    <property type="entry name" value="APH"/>
    <property type="match status" value="1"/>
</dbReference>
<dbReference type="PANTHER" id="PTHR21310">
    <property type="entry name" value="AMINOGLYCOSIDE PHOSPHOTRANSFERASE-RELATED-RELATED"/>
    <property type="match status" value="1"/>
</dbReference>
<dbReference type="Gene3D" id="3.90.1200.10">
    <property type="match status" value="1"/>
</dbReference>
<dbReference type="SUPFAM" id="SSF56112">
    <property type="entry name" value="Protein kinase-like (PK-like)"/>
    <property type="match status" value="1"/>
</dbReference>